<accession>A0A9K3DI16</accession>
<dbReference type="EMBL" id="MNCJ02000332">
    <property type="protein sequence ID" value="KAF5755820.1"/>
    <property type="molecule type" value="Genomic_DNA"/>
</dbReference>
<sequence length="49" mass="5685">MLCFEHLSYCLVELHLRLLLLIMFDMIGGLILVMSRLQAVVLRVWILGV</sequence>
<proteinExistence type="predicted"/>
<keyword evidence="1" id="KW-1133">Transmembrane helix</keyword>
<organism evidence="2 3">
    <name type="scientific">Helianthus annuus</name>
    <name type="common">Common sunflower</name>
    <dbReference type="NCBI Taxonomy" id="4232"/>
    <lineage>
        <taxon>Eukaryota</taxon>
        <taxon>Viridiplantae</taxon>
        <taxon>Streptophyta</taxon>
        <taxon>Embryophyta</taxon>
        <taxon>Tracheophyta</taxon>
        <taxon>Spermatophyta</taxon>
        <taxon>Magnoliopsida</taxon>
        <taxon>eudicotyledons</taxon>
        <taxon>Gunneridae</taxon>
        <taxon>Pentapetalae</taxon>
        <taxon>asterids</taxon>
        <taxon>campanulids</taxon>
        <taxon>Asterales</taxon>
        <taxon>Asteraceae</taxon>
        <taxon>Asteroideae</taxon>
        <taxon>Heliantheae alliance</taxon>
        <taxon>Heliantheae</taxon>
        <taxon>Helianthus</taxon>
    </lineage>
</organism>
<dbReference type="AlphaFoldDB" id="A0A9K3DI16"/>
<dbReference type="Gramene" id="mRNA:HanXRQr2_Chr17g0807201">
    <property type="protein sequence ID" value="CDS:HanXRQr2_Chr17g0807201.1"/>
    <property type="gene ID" value="HanXRQr2_Chr17g0807201"/>
</dbReference>
<evidence type="ECO:0000313" key="3">
    <source>
        <dbReference type="Proteomes" id="UP000215914"/>
    </source>
</evidence>
<evidence type="ECO:0000313" key="2">
    <source>
        <dbReference type="EMBL" id="KAF5755820.1"/>
    </source>
</evidence>
<gene>
    <name evidence="2" type="ORF">HanXRQr2_Chr17g0807201</name>
</gene>
<keyword evidence="1" id="KW-0812">Transmembrane</keyword>
<reference evidence="2" key="2">
    <citation type="submission" date="2020-06" db="EMBL/GenBank/DDBJ databases">
        <title>Helianthus annuus Genome sequencing and assembly Release 2.</title>
        <authorList>
            <person name="Gouzy J."/>
            <person name="Langlade N."/>
            <person name="Munos S."/>
        </authorList>
    </citation>
    <scope>NUCLEOTIDE SEQUENCE</scope>
    <source>
        <tissue evidence="2">Leaves</tissue>
    </source>
</reference>
<feature type="transmembrane region" description="Helical" evidence="1">
    <location>
        <begin position="14"/>
        <end position="33"/>
    </location>
</feature>
<protein>
    <submittedName>
        <fullName evidence="2">Uncharacterized protein</fullName>
    </submittedName>
</protein>
<reference evidence="2" key="1">
    <citation type="journal article" date="2017" name="Nature">
        <title>The sunflower genome provides insights into oil metabolism, flowering and Asterid evolution.</title>
        <authorList>
            <person name="Badouin H."/>
            <person name="Gouzy J."/>
            <person name="Grassa C.J."/>
            <person name="Murat F."/>
            <person name="Staton S.E."/>
            <person name="Cottret L."/>
            <person name="Lelandais-Briere C."/>
            <person name="Owens G.L."/>
            <person name="Carrere S."/>
            <person name="Mayjonade B."/>
            <person name="Legrand L."/>
            <person name="Gill N."/>
            <person name="Kane N.C."/>
            <person name="Bowers J.E."/>
            <person name="Hubner S."/>
            <person name="Bellec A."/>
            <person name="Berard A."/>
            <person name="Berges H."/>
            <person name="Blanchet N."/>
            <person name="Boniface M.C."/>
            <person name="Brunel D."/>
            <person name="Catrice O."/>
            <person name="Chaidir N."/>
            <person name="Claudel C."/>
            <person name="Donnadieu C."/>
            <person name="Faraut T."/>
            <person name="Fievet G."/>
            <person name="Helmstetter N."/>
            <person name="King M."/>
            <person name="Knapp S.J."/>
            <person name="Lai Z."/>
            <person name="Le Paslier M.C."/>
            <person name="Lippi Y."/>
            <person name="Lorenzon L."/>
            <person name="Mandel J.R."/>
            <person name="Marage G."/>
            <person name="Marchand G."/>
            <person name="Marquand E."/>
            <person name="Bret-Mestries E."/>
            <person name="Morien E."/>
            <person name="Nambeesan S."/>
            <person name="Nguyen T."/>
            <person name="Pegot-Espagnet P."/>
            <person name="Pouilly N."/>
            <person name="Raftis F."/>
            <person name="Sallet E."/>
            <person name="Schiex T."/>
            <person name="Thomas J."/>
            <person name="Vandecasteele C."/>
            <person name="Vares D."/>
            <person name="Vear F."/>
            <person name="Vautrin S."/>
            <person name="Crespi M."/>
            <person name="Mangin B."/>
            <person name="Burke J.M."/>
            <person name="Salse J."/>
            <person name="Munos S."/>
            <person name="Vincourt P."/>
            <person name="Rieseberg L.H."/>
            <person name="Langlade N.B."/>
        </authorList>
    </citation>
    <scope>NUCLEOTIDE SEQUENCE</scope>
    <source>
        <tissue evidence="2">Leaves</tissue>
    </source>
</reference>
<name>A0A9K3DI16_HELAN</name>
<keyword evidence="3" id="KW-1185">Reference proteome</keyword>
<evidence type="ECO:0000256" key="1">
    <source>
        <dbReference type="SAM" id="Phobius"/>
    </source>
</evidence>
<keyword evidence="1" id="KW-0472">Membrane</keyword>
<comment type="caution">
    <text evidence="2">The sequence shown here is derived from an EMBL/GenBank/DDBJ whole genome shotgun (WGS) entry which is preliminary data.</text>
</comment>
<dbReference type="Proteomes" id="UP000215914">
    <property type="component" value="Unassembled WGS sequence"/>
</dbReference>